<comment type="caution">
    <text evidence="5">The sequence shown here is derived from an EMBL/GenBank/DDBJ whole genome shotgun (WGS) entry which is preliminary data.</text>
</comment>
<gene>
    <name evidence="5" type="ORF">IV38_GL001125</name>
    <name evidence="6" type="ORF">IV40_GL000728</name>
</gene>
<dbReference type="PATRIC" id="fig|81857.3.peg.1131"/>
<keyword evidence="1" id="KW-0472">Membrane</keyword>
<dbReference type="RefSeq" id="WP_057768933.1">
    <property type="nucleotide sequence ID" value="NZ_JQAT01000002.1"/>
</dbReference>
<dbReference type="OrthoDB" id="2365961at2"/>
<organism evidence="5 8">
    <name type="scientific">Lactobacillus selangorensis</name>
    <dbReference type="NCBI Taxonomy" id="81857"/>
    <lineage>
        <taxon>Bacteria</taxon>
        <taxon>Bacillati</taxon>
        <taxon>Bacillota</taxon>
        <taxon>Bacilli</taxon>
        <taxon>Lactobacillales</taxon>
        <taxon>Lactobacillaceae</taxon>
        <taxon>Lactobacillus</taxon>
    </lineage>
</organism>
<feature type="transmembrane region" description="Helical" evidence="1">
    <location>
        <begin position="310"/>
        <end position="331"/>
    </location>
</feature>
<feature type="chain" id="PRO_5007428867" evidence="2">
    <location>
        <begin position="28"/>
        <end position="346"/>
    </location>
</feature>
<accession>A0A0R2FRC1</accession>
<dbReference type="Proteomes" id="UP000051751">
    <property type="component" value="Unassembled WGS sequence"/>
</dbReference>
<feature type="domain" description="WxL Interacting Protein peptidoglycan binding" evidence="3">
    <location>
        <begin position="36"/>
        <end position="152"/>
    </location>
</feature>
<dbReference type="InterPro" id="IPR010317">
    <property type="entry name" value="WxLIP_PGBD"/>
</dbReference>
<evidence type="ECO:0000256" key="2">
    <source>
        <dbReference type="SAM" id="SignalP"/>
    </source>
</evidence>
<dbReference type="Pfam" id="PF11797">
    <property type="entry name" value="WxLIP_HBD"/>
    <property type="match status" value="1"/>
</dbReference>
<keyword evidence="1" id="KW-0812">Transmembrane</keyword>
<dbReference type="STRING" id="81857.IV38_GL001125"/>
<evidence type="ECO:0000313" key="5">
    <source>
        <dbReference type="EMBL" id="KRN28917.1"/>
    </source>
</evidence>
<evidence type="ECO:0000313" key="7">
    <source>
        <dbReference type="Proteomes" id="UP000051645"/>
    </source>
</evidence>
<proteinExistence type="predicted"/>
<dbReference type="AlphaFoldDB" id="A0A0R2FRC1"/>
<keyword evidence="7" id="KW-1185">Reference proteome</keyword>
<sequence>MKRKLHWLILGLFFLFLGTVTDQPVRAAETSGTGLNVTAQIPENQIDSSASYLDLKVAPNQTQTLTLKIKNERNQTRKVKVTPVSAYTNANGTVAYQQHVSTTKSNAPYQFSQLVSTGQTLTFAPKETKTVQFKLTVPAEKFSGQILGGFYIIPLNQVQKTKKKGIVINNKFSMLLGANLQEDSSLKTPEIALGKVTPGLLSGTTTIFANLRNNTPTLFGQMKVVAKVSKAGSSKVLHQTTKTNLSMAPSSNFNYAIDWGRTAFQAGKYHLHLVATSGTKKWVFNRNFTITQAKAAKYNKKAVNLKKNYLWLWITLGILLLLLLLALVYYLGRRQGNHQGKHSENE</sequence>
<evidence type="ECO:0000259" key="3">
    <source>
        <dbReference type="Pfam" id="PF06030"/>
    </source>
</evidence>
<protein>
    <submittedName>
        <fullName evidence="5">Cell surface protein</fullName>
    </submittedName>
</protein>
<keyword evidence="2" id="KW-0732">Signal</keyword>
<name>A0A0R2FRC1_9LACO</name>
<evidence type="ECO:0000259" key="4">
    <source>
        <dbReference type="Pfam" id="PF11797"/>
    </source>
</evidence>
<keyword evidence="1" id="KW-1133">Transmembrane helix</keyword>
<dbReference type="EMBL" id="JQAT01000002">
    <property type="protein sequence ID" value="KRN28917.1"/>
    <property type="molecule type" value="Genomic_DNA"/>
</dbReference>
<reference evidence="7 8" key="1">
    <citation type="journal article" date="2015" name="Genome Announc.">
        <title>Expanding the biotechnology potential of lactobacilli through comparative genomics of 213 strains and associated genera.</title>
        <authorList>
            <person name="Sun Z."/>
            <person name="Harris H.M."/>
            <person name="McCann A."/>
            <person name="Guo C."/>
            <person name="Argimon S."/>
            <person name="Zhang W."/>
            <person name="Yang X."/>
            <person name="Jeffery I.B."/>
            <person name="Cooney J.C."/>
            <person name="Kagawa T.F."/>
            <person name="Liu W."/>
            <person name="Song Y."/>
            <person name="Salvetti E."/>
            <person name="Wrobel A."/>
            <person name="Rasinkangas P."/>
            <person name="Parkhill J."/>
            <person name="Rea M.C."/>
            <person name="O'Sullivan O."/>
            <person name="Ritari J."/>
            <person name="Douillard F.P."/>
            <person name="Paul Ross R."/>
            <person name="Yang R."/>
            <person name="Briner A.E."/>
            <person name="Felis G.E."/>
            <person name="de Vos W.M."/>
            <person name="Barrangou R."/>
            <person name="Klaenhammer T.R."/>
            <person name="Caufield P.W."/>
            <person name="Cui Y."/>
            <person name="Zhang H."/>
            <person name="O'Toole P.W."/>
        </authorList>
    </citation>
    <scope>NUCLEOTIDE SEQUENCE [LARGE SCALE GENOMIC DNA]</scope>
    <source>
        <strain evidence="5 8">ATCC BAA-66</strain>
        <strain evidence="6 7">DSM 13344</strain>
    </source>
</reference>
<feature type="signal peptide" evidence="2">
    <location>
        <begin position="1"/>
        <end position="27"/>
    </location>
</feature>
<feature type="domain" description="WxL Interacting Protein host binding" evidence="4">
    <location>
        <begin position="164"/>
        <end position="300"/>
    </location>
</feature>
<evidence type="ECO:0000313" key="6">
    <source>
        <dbReference type="EMBL" id="KRN32673.1"/>
    </source>
</evidence>
<dbReference type="Proteomes" id="UP000051645">
    <property type="component" value="Unassembled WGS sequence"/>
</dbReference>
<evidence type="ECO:0000256" key="1">
    <source>
        <dbReference type="SAM" id="Phobius"/>
    </source>
</evidence>
<evidence type="ECO:0000313" key="8">
    <source>
        <dbReference type="Proteomes" id="UP000051751"/>
    </source>
</evidence>
<dbReference type="EMBL" id="JQAZ01000002">
    <property type="protein sequence ID" value="KRN32673.1"/>
    <property type="molecule type" value="Genomic_DNA"/>
</dbReference>
<dbReference type="InterPro" id="IPR021759">
    <property type="entry name" value="WxLIP_HBD"/>
</dbReference>
<dbReference type="Pfam" id="PF06030">
    <property type="entry name" value="WxLIP_PGBD"/>
    <property type="match status" value="1"/>
</dbReference>